<name>A0A8H6VKJ5_9PEZI</name>
<evidence type="ECO:0000313" key="1">
    <source>
        <dbReference type="EMBL" id="KAF7195868.1"/>
    </source>
</evidence>
<proteinExistence type="predicted"/>
<organism evidence="1 2">
    <name type="scientific">Pseudocercospora fuligena</name>
    <dbReference type="NCBI Taxonomy" id="685502"/>
    <lineage>
        <taxon>Eukaryota</taxon>
        <taxon>Fungi</taxon>
        <taxon>Dikarya</taxon>
        <taxon>Ascomycota</taxon>
        <taxon>Pezizomycotina</taxon>
        <taxon>Dothideomycetes</taxon>
        <taxon>Dothideomycetidae</taxon>
        <taxon>Mycosphaerellales</taxon>
        <taxon>Mycosphaerellaceae</taxon>
        <taxon>Pseudocercospora</taxon>
    </lineage>
</organism>
<comment type="caution">
    <text evidence="1">The sequence shown here is derived from an EMBL/GenBank/DDBJ whole genome shotgun (WGS) entry which is preliminary data.</text>
</comment>
<accession>A0A8H6VKJ5</accession>
<protein>
    <submittedName>
        <fullName evidence="1">Uncharacterized protein</fullName>
    </submittedName>
</protein>
<dbReference type="Proteomes" id="UP000660729">
    <property type="component" value="Unassembled WGS sequence"/>
</dbReference>
<dbReference type="EMBL" id="JABCIY010000035">
    <property type="protein sequence ID" value="KAF7195868.1"/>
    <property type="molecule type" value="Genomic_DNA"/>
</dbReference>
<evidence type="ECO:0000313" key="2">
    <source>
        <dbReference type="Proteomes" id="UP000660729"/>
    </source>
</evidence>
<reference evidence="1" key="1">
    <citation type="submission" date="2020-04" db="EMBL/GenBank/DDBJ databases">
        <title>Draft genome resource of the tomato pathogen Pseudocercospora fuligena.</title>
        <authorList>
            <person name="Zaccaron A."/>
        </authorList>
    </citation>
    <scope>NUCLEOTIDE SEQUENCE</scope>
    <source>
        <strain evidence="1">PF001</strain>
    </source>
</reference>
<keyword evidence="2" id="KW-1185">Reference proteome</keyword>
<gene>
    <name evidence="1" type="ORF">HII31_02748</name>
</gene>
<dbReference type="AlphaFoldDB" id="A0A8H6VKJ5"/>
<sequence length="151" mass="17286">MPPSYNEATRSALRQVIERSVFDLETRPYDPAFCGDYQQSRSVLSQFETRIGTHKWLTKAGDPRISPHLDAAIARTLLRDIKLDDAKDKVKLDDGSVWHYSRGTLYDIALPDIGLIKHGRSSQRMASGQLQPDNRFRKEVSLRQTATWKEN</sequence>